<reference evidence="3 4" key="1">
    <citation type="submission" date="2017-08" db="EMBL/GenBank/DDBJ databases">
        <title>Substantial Increase in Enzyme Production by Combined Drug-Resistance Mutations in Paenibacillus agaridevorans.</title>
        <authorList>
            <person name="Tanaka Y."/>
            <person name="Funane K."/>
            <person name="Hosaka T."/>
            <person name="Shiwa Y."/>
            <person name="Fujita N."/>
            <person name="Miyazaki T."/>
            <person name="Yoshikawa H."/>
            <person name="Murakami K."/>
            <person name="Kasahara K."/>
            <person name="Inaoka T."/>
            <person name="Hiraga Y."/>
            <person name="Ochi K."/>
        </authorList>
    </citation>
    <scope>NUCLEOTIDE SEQUENCE [LARGE SCALE GENOMIC DNA]</scope>
    <source>
        <strain evidence="3 4">T-3040</strain>
    </source>
</reference>
<dbReference type="AlphaFoldDB" id="A0A2R5EXD2"/>
<dbReference type="EMBL" id="BDQX01000171">
    <property type="protein sequence ID" value="GBG08473.1"/>
    <property type="molecule type" value="Genomic_DNA"/>
</dbReference>
<dbReference type="Pfam" id="PF01408">
    <property type="entry name" value="GFO_IDH_MocA"/>
    <property type="match status" value="1"/>
</dbReference>
<dbReference type="PANTHER" id="PTHR43377">
    <property type="entry name" value="BILIVERDIN REDUCTASE A"/>
    <property type="match status" value="1"/>
</dbReference>
<comment type="caution">
    <text evidence="3">The sequence shown here is derived from an EMBL/GenBank/DDBJ whole genome shotgun (WGS) entry which is preliminary data.</text>
</comment>
<evidence type="ECO:0000313" key="4">
    <source>
        <dbReference type="Proteomes" id="UP000245202"/>
    </source>
</evidence>
<dbReference type="InterPro" id="IPR055170">
    <property type="entry name" value="GFO_IDH_MocA-like_dom"/>
</dbReference>
<protein>
    <recommendedName>
        <fullName evidence="5">Dehydrogenase</fullName>
    </recommendedName>
</protein>
<dbReference type="GO" id="GO:0000166">
    <property type="term" value="F:nucleotide binding"/>
    <property type="evidence" value="ECO:0007669"/>
    <property type="project" value="InterPro"/>
</dbReference>
<name>A0A2R5EXD2_9BACL</name>
<dbReference type="InterPro" id="IPR051450">
    <property type="entry name" value="Gfo/Idh/MocA_Oxidoreductases"/>
</dbReference>
<keyword evidence="4" id="KW-1185">Reference proteome</keyword>
<evidence type="ECO:0000259" key="1">
    <source>
        <dbReference type="Pfam" id="PF01408"/>
    </source>
</evidence>
<accession>A0A2R5EXD2</accession>
<evidence type="ECO:0000313" key="3">
    <source>
        <dbReference type="EMBL" id="GBG08473.1"/>
    </source>
</evidence>
<dbReference type="SUPFAM" id="SSF55347">
    <property type="entry name" value="Glyceraldehyde-3-phosphate dehydrogenase-like, C-terminal domain"/>
    <property type="match status" value="1"/>
</dbReference>
<dbReference type="SUPFAM" id="SSF51735">
    <property type="entry name" value="NAD(P)-binding Rossmann-fold domains"/>
    <property type="match status" value="1"/>
</dbReference>
<evidence type="ECO:0000259" key="2">
    <source>
        <dbReference type="Pfam" id="PF22725"/>
    </source>
</evidence>
<gene>
    <name evidence="3" type="ORF">PAT3040_03056</name>
</gene>
<dbReference type="Pfam" id="PF22725">
    <property type="entry name" value="GFO_IDH_MocA_C3"/>
    <property type="match status" value="1"/>
</dbReference>
<dbReference type="Proteomes" id="UP000245202">
    <property type="component" value="Unassembled WGS sequence"/>
</dbReference>
<evidence type="ECO:0008006" key="5">
    <source>
        <dbReference type="Google" id="ProtNLM"/>
    </source>
</evidence>
<feature type="domain" description="GFO/IDH/MocA-like oxidoreductase" evidence="2">
    <location>
        <begin position="131"/>
        <end position="253"/>
    </location>
</feature>
<dbReference type="InterPro" id="IPR036291">
    <property type="entry name" value="NAD(P)-bd_dom_sf"/>
</dbReference>
<feature type="domain" description="Gfo/Idh/MocA-like oxidoreductase N-terminal" evidence="1">
    <location>
        <begin position="20"/>
        <end position="121"/>
    </location>
</feature>
<dbReference type="PANTHER" id="PTHR43377:SF1">
    <property type="entry name" value="BILIVERDIN REDUCTASE A"/>
    <property type="match status" value="1"/>
</dbReference>
<dbReference type="RefSeq" id="WP_108993414.1">
    <property type="nucleotide sequence ID" value="NZ_BDQX01000171.1"/>
</dbReference>
<dbReference type="Gene3D" id="3.40.50.720">
    <property type="entry name" value="NAD(P)-binding Rossmann-like Domain"/>
    <property type="match status" value="1"/>
</dbReference>
<sequence length="330" mass="35774">MNPLKIGMISFAHGHAFSYLNSLLSIPEVEIIGIADPKRGRVADVISKHGIAYYDDYRSLLEQSMDAVVICSENVFHAELTIAAANKGIHVLCEKPLGVGADEMNAMIEACNNNNVQLMTAFPCRYLPAVIQAKQAVERGEIGDIVAIKGTNRGTAPSGWFVDPKLSGGGALLDHTVHVMDLMCWITGSEPEEVYAYAATLFDEKLDVDDAGMIHVKFENGTFGVVDTSWSRRAPFPTWGDVTLEIIGTSGVISVDSLGQVNELYSQEAGTGQWNYWGDNMDLYLVKAFVQAIKQGDQVPISGEDGMRSAAVALAGYQSIETGQPVRLRV</sequence>
<proteinExistence type="predicted"/>
<dbReference type="InterPro" id="IPR000683">
    <property type="entry name" value="Gfo/Idh/MocA-like_OxRdtase_N"/>
</dbReference>
<dbReference type="Gene3D" id="3.30.360.10">
    <property type="entry name" value="Dihydrodipicolinate Reductase, domain 2"/>
    <property type="match status" value="1"/>
</dbReference>
<organism evidence="3 4">
    <name type="scientific">Paenibacillus agaridevorans</name>
    <dbReference type="NCBI Taxonomy" id="171404"/>
    <lineage>
        <taxon>Bacteria</taxon>
        <taxon>Bacillati</taxon>
        <taxon>Bacillota</taxon>
        <taxon>Bacilli</taxon>
        <taxon>Bacillales</taxon>
        <taxon>Paenibacillaceae</taxon>
        <taxon>Paenibacillus</taxon>
    </lineage>
</organism>